<dbReference type="InterPro" id="IPR036441">
    <property type="entry name" value="DHquinase_II_sf"/>
</dbReference>
<dbReference type="GO" id="GO:0003855">
    <property type="term" value="F:3-dehydroquinate dehydratase activity"/>
    <property type="evidence" value="ECO:0007669"/>
    <property type="project" value="UniProtKB-EC"/>
</dbReference>
<evidence type="ECO:0000256" key="2">
    <source>
        <dbReference type="ARBA" id="ARBA00004902"/>
    </source>
</evidence>
<gene>
    <name evidence="7 8" type="primary">aroQ</name>
    <name evidence="8" type="ORF">HZY91_02560</name>
</gene>
<evidence type="ECO:0000256" key="3">
    <source>
        <dbReference type="ARBA" id="ARBA00011037"/>
    </source>
</evidence>
<comment type="pathway">
    <text evidence="2 7">Metabolic intermediate biosynthesis; chorismate biosynthesis; chorismate from D-erythrose 4-phosphate and phosphoenolpyruvate: step 3/7.</text>
</comment>
<comment type="catalytic activity">
    <reaction evidence="1 7">
        <text>3-dehydroquinate = 3-dehydroshikimate + H2O</text>
        <dbReference type="Rhea" id="RHEA:21096"/>
        <dbReference type="ChEBI" id="CHEBI:15377"/>
        <dbReference type="ChEBI" id="CHEBI:16630"/>
        <dbReference type="ChEBI" id="CHEBI:32364"/>
        <dbReference type="EC" id="4.2.1.10"/>
    </reaction>
</comment>
<sequence>MNLLVINGPNLNLLGMREPKIYGHATYSDLVQLLEDWAQSAKVHLEIYQSNHEGQIIDKIQEAYYTCDGLVLNAAAYTHTSLAIHDALAAVQLPFVEVHISSVSLRESYRQWSYIENLALKTIEGQGFEGYLQALTFLKNYLSHSH</sequence>
<dbReference type="NCBIfam" id="TIGR01088">
    <property type="entry name" value="aroQ"/>
    <property type="match status" value="1"/>
</dbReference>
<feature type="binding site" evidence="7">
    <location>
        <begin position="100"/>
        <end position="101"/>
    </location>
    <ligand>
        <name>substrate</name>
    </ligand>
</feature>
<dbReference type="Gene3D" id="3.40.50.9100">
    <property type="entry name" value="Dehydroquinase, class II"/>
    <property type="match status" value="1"/>
</dbReference>
<reference evidence="8 9" key="1">
    <citation type="submission" date="2020-07" db="EMBL/GenBank/DDBJ databases">
        <title>Facklamia lactis sp. nov., isolated from raw milk.</title>
        <authorList>
            <person name="Doll E.V."/>
            <person name="Huptas C."/>
            <person name="Staib L."/>
            <person name="Wenning M."/>
            <person name="Scherer S."/>
        </authorList>
    </citation>
    <scope>NUCLEOTIDE SEQUENCE [LARGE SCALE GENOMIC DNA]</scope>
    <source>
        <strain evidence="8 9">DSM 111018</strain>
    </source>
</reference>
<organism evidence="8 9">
    <name type="scientific">Facklamia lactis</name>
    <dbReference type="NCBI Taxonomy" id="2749967"/>
    <lineage>
        <taxon>Bacteria</taxon>
        <taxon>Bacillati</taxon>
        <taxon>Bacillota</taxon>
        <taxon>Bacilli</taxon>
        <taxon>Lactobacillales</taxon>
        <taxon>Aerococcaceae</taxon>
        <taxon>Facklamia</taxon>
    </lineage>
</organism>
<feature type="active site" description="Proton donor" evidence="7">
    <location>
        <position position="99"/>
    </location>
</feature>
<feature type="site" description="Transition state stabilizer" evidence="7">
    <location>
        <position position="17"/>
    </location>
</feature>
<dbReference type="PANTHER" id="PTHR21272">
    <property type="entry name" value="CATABOLIC 3-DEHYDROQUINASE"/>
    <property type="match status" value="1"/>
</dbReference>
<feature type="active site" description="Proton acceptor" evidence="7">
    <location>
        <position position="22"/>
    </location>
</feature>
<keyword evidence="9" id="KW-1185">Reference proteome</keyword>
<accession>A0ABS0LP76</accession>
<comment type="subunit">
    <text evidence="4 7">Homododecamer.</text>
</comment>
<evidence type="ECO:0000313" key="9">
    <source>
        <dbReference type="Proteomes" id="UP000721415"/>
    </source>
</evidence>
<dbReference type="InterPro" id="IPR018509">
    <property type="entry name" value="DHquinase_II_CS"/>
</dbReference>
<dbReference type="EC" id="4.2.1.10" evidence="5 7"/>
<protein>
    <recommendedName>
        <fullName evidence="5 7">3-dehydroquinate dehydratase</fullName>
        <shortName evidence="7">3-dehydroquinase</shortName>
        <ecNumber evidence="5 7">4.2.1.10</ecNumber>
    </recommendedName>
    <alternativeName>
        <fullName evidence="7">Type II DHQase</fullName>
    </alternativeName>
</protein>
<feature type="binding site" evidence="7">
    <location>
        <position position="86"/>
    </location>
    <ligand>
        <name>substrate</name>
    </ligand>
</feature>
<keyword evidence="6 7" id="KW-0456">Lyase</keyword>
<comment type="function">
    <text evidence="7">Catalyzes a trans-dehydration via an enolate intermediate.</text>
</comment>
<dbReference type="SUPFAM" id="SSF52304">
    <property type="entry name" value="Type II 3-dehydroquinate dehydratase"/>
    <property type="match status" value="1"/>
</dbReference>
<dbReference type="PANTHER" id="PTHR21272:SF3">
    <property type="entry name" value="CATABOLIC 3-DEHYDROQUINASE"/>
    <property type="match status" value="1"/>
</dbReference>
<dbReference type="RefSeq" id="WP_197114382.1">
    <property type="nucleotide sequence ID" value="NZ_JACBXQ010000001.1"/>
</dbReference>
<evidence type="ECO:0000256" key="6">
    <source>
        <dbReference type="ARBA" id="ARBA00023239"/>
    </source>
</evidence>
<feature type="binding site" evidence="7">
    <location>
        <position position="79"/>
    </location>
    <ligand>
        <name>substrate</name>
    </ligand>
</feature>
<feature type="binding site" evidence="7">
    <location>
        <position position="110"/>
    </location>
    <ligand>
        <name>substrate</name>
    </ligand>
</feature>
<evidence type="ECO:0000256" key="1">
    <source>
        <dbReference type="ARBA" id="ARBA00001864"/>
    </source>
</evidence>
<evidence type="ECO:0000256" key="4">
    <source>
        <dbReference type="ARBA" id="ARBA00011193"/>
    </source>
</evidence>
<dbReference type="PROSITE" id="PS01029">
    <property type="entry name" value="DEHYDROQUINASE_II"/>
    <property type="match status" value="1"/>
</dbReference>
<name>A0ABS0LP76_9LACT</name>
<evidence type="ECO:0000256" key="7">
    <source>
        <dbReference type="HAMAP-Rule" id="MF_00169"/>
    </source>
</evidence>
<keyword evidence="7" id="KW-0057">Aromatic amino acid biosynthesis</keyword>
<dbReference type="InterPro" id="IPR001874">
    <property type="entry name" value="DHquinase_II"/>
</dbReference>
<evidence type="ECO:0000313" key="8">
    <source>
        <dbReference type="EMBL" id="MBG9985772.1"/>
    </source>
</evidence>
<proteinExistence type="inferred from homology"/>
<dbReference type="CDD" id="cd00466">
    <property type="entry name" value="DHQase_II"/>
    <property type="match status" value="1"/>
</dbReference>
<dbReference type="Proteomes" id="UP000721415">
    <property type="component" value="Unassembled WGS sequence"/>
</dbReference>
<dbReference type="NCBIfam" id="NF003805">
    <property type="entry name" value="PRK05395.1-2"/>
    <property type="match status" value="1"/>
</dbReference>
<feature type="binding site" evidence="7">
    <location>
        <position position="73"/>
    </location>
    <ligand>
        <name>substrate</name>
    </ligand>
</feature>
<comment type="caution">
    <text evidence="8">The sequence shown here is derived from an EMBL/GenBank/DDBJ whole genome shotgun (WGS) entry which is preliminary data.</text>
</comment>
<dbReference type="NCBIfam" id="NF003806">
    <property type="entry name" value="PRK05395.1-3"/>
    <property type="match status" value="1"/>
</dbReference>
<dbReference type="Pfam" id="PF01220">
    <property type="entry name" value="DHquinase_II"/>
    <property type="match status" value="1"/>
</dbReference>
<dbReference type="EMBL" id="JACBXQ010000001">
    <property type="protein sequence ID" value="MBG9985772.1"/>
    <property type="molecule type" value="Genomic_DNA"/>
</dbReference>
<evidence type="ECO:0000256" key="5">
    <source>
        <dbReference type="ARBA" id="ARBA00012060"/>
    </source>
</evidence>
<dbReference type="NCBIfam" id="NF003807">
    <property type="entry name" value="PRK05395.1-4"/>
    <property type="match status" value="1"/>
</dbReference>
<dbReference type="PIRSF" id="PIRSF001399">
    <property type="entry name" value="DHquinase_II"/>
    <property type="match status" value="1"/>
</dbReference>
<dbReference type="HAMAP" id="MF_00169">
    <property type="entry name" value="AroQ"/>
    <property type="match status" value="1"/>
</dbReference>
<keyword evidence="7" id="KW-0028">Amino-acid biosynthesis</keyword>
<comment type="similarity">
    <text evidence="3 7">Belongs to the type-II 3-dehydroquinase family.</text>
</comment>